<dbReference type="Proteomes" id="UP000827976">
    <property type="component" value="Chromosome 8"/>
</dbReference>
<protein>
    <submittedName>
        <fullName evidence="1">Bifunctional inhibitor/lipid-transfer protein/seed storage 2S albumin protein</fullName>
    </submittedName>
</protein>
<evidence type="ECO:0000313" key="1">
    <source>
        <dbReference type="EMBL" id="KAH7675441.1"/>
    </source>
</evidence>
<keyword evidence="2" id="KW-1185">Reference proteome</keyword>
<comment type="caution">
    <text evidence="1">The sequence shown here is derived from an EMBL/GenBank/DDBJ whole genome shotgun (WGS) entry which is preliminary data.</text>
</comment>
<sequence>MEPKPKPKPDCCSGFKEVVTKSLKCVCVLIKDRNEPGLGFKVDVQRALTLPHECDVLTNVSDCPRLLNLVSNSPQAKEFLQFANELKNGTRPTSASVNVKGNTVNAPSNDGWKKNGLGFGVEMSFGKWICFFALLLYINFNVF</sequence>
<reference evidence="2" key="1">
    <citation type="journal article" date="2022" name="Nat. Commun.">
        <title>Chromosome evolution and the genetic basis of agronomically important traits in greater yam.</title>
        <authorList>
            <person name="Bredeson J.V."/>
            <person name="Lyons J.B."/>
            <person name="Oniyinde I.O."/>
            <person name="Okereke N.R."/>
            <person name="Kolade O."/>
            <person name="Nnabue I."/>
            <person name="Nwadili C.O."/>
            <person name="Hribova E."/>
            <person name="Parker M."/>
            <person name="Nwogha J."/>
            <person name="Shu S."/>
            <person name="Carlson J."/>
            <person name="Kariba R."/>
            <person name="Muthemba S."/>
            <person name="Knop K."/>
            <person name="Barton G.J."/>
            <person name="Sherwood A.V."/>
            <person name="Lopez-Montes A."/>
            <person name="Asiedu R."/>
            <person name="Jamnadass R."/>
            <person name="Muchugi A."/>
            <person name="Goodstein D."/>
            <person name="Egesi C.N."/>
            <person name="Featherston J."/>
            <person name="Asfaw A."/>
            <person name="Simpson G.G."/>
            <person name="Dolezel J."/>
            <person name="Hendre P.S."/>
            <person name="Van Deynze A."/>
            <person name="Kumar P.L."/>
            <person name="Obidiegwu J.E."/>
            <person name="Bhattacharjee R."/>
            <person name="Rokhsar D.S."/>
        </authorList>
    </citation>
    <scope>NUCLEOTIDE SEQUENCE [LARGE SCALE GENOMIC DNA]</scope>
    <source>
        <strain evidence="2">cv. TDa95/00328</strain>
    </source>
</reference>
<gene>
    <name evidence="1" type="ORF">IHE45_08G134200</name>
</gene>
<organism evidence="1 2">
    <name type="scientific">Dioscorea alata</name>
    <name type="common">Purple yam</name>
    <dbReference type="NCBI Taxonomy" id="55571"/>
    <lineage>
        <taxon>Eukaryota</taxon>
        <taxon>Viridiplantae</taxon>
        <taxon>Streptophyta</taxon>
        <taxon>Embryophyta</taxon>
        <taxon>Tracheophyta</taxon>
        <taxon>Spermatophyta</taxon>
        <taxon>Magnoliopsida</taxon>
        <taxon>Liliopsida</taxon>
        <taxon>Dioscoreales</taxon>
        <taxon>Dioscoreaceae</taxon>
        <taxon>Dioscorea</taxon>
    </lineage>
</organism>
<dbReference type="EMBL" id="CM037018">
    <property type="protein sequence ID" value="KAH7675441.1"/>
    <property type="molecule type" value="Genomic_DNA"/>
</dbReference>
<evidence type="ECO:0000313" key="2">
    <source>
        <dbReference type="Proteomes" id="UP000827976"/>
    </source>
</evidence>
<accession>A0ACB7VML7</accession>
<proteinExistence type="predicted"/>
<name>A0ACB7VML7_DIOAL</name>